<keyword evidence="1" id="KW-0732">Signal</keyword>
<sequence length="273" mass="30611">MKNDPTSNPLRIFYGSPCLLMSLLLMLAQPLTAANEEHLAILKDAEQSRGDLGRQGIVWIVSALTEEGGEQKMMRLKVITQSSNVFAEIIDPEKSRGTKYIVADGNMWFHKPSLSRPISISRRQRVMGNAAVGDVAAISFLHDYEVEAVEEGTHENETCHVFTLKGVTKAASYPLIRYWVSKKRHVGTRAEFYSVSGAKLRTAFMKYGHKLNIDGRNRDFLSEMIVEENLGSTKSTKLTFGDFGLQQFPEETFKKDSLAPDKKIRPGGPKRPF</sequence>
<dbReference type="AlphaFoldDB" id="A0A059U270"/>
<dbReference type="EMBL" id="KJ508012">
    <property type="protein sequence ID" value="AHZ46167.1"/>
    <property type="molecule type" value="Genomic_DNA"/>
</dbReference>
<name>A0A059U270_9BACT</name>
<gene>
    <name evidence="3" type="ORF">5d9</name>
</gene>
<dbReference type="InterPro" id="IPR033399">
    <property type="entry name" value="TP_0789-like"/>
</dbReference>
<protein>
    <submittedName>
        <fullName evidence="3">ABC efflux pump inner membrane subunit</fullName>
    </submittedName>
</protein>
<evidence type="ECO:0000313" key="3">
    <source>
        <dbReference type="EMBL" id="AHZ46167.1"/>
    </source>
</evidence>
<proteinExistence type="predicted"/>
<dbReference type="CDD" id="cd16329">
    <property type="entry name" value="LolA_like"/>
    <property type="match status" value="1"/>
</dbReference>
<feature type="chain" id="PRO_5001582431" evidence="1">
    <location>
        <begin position="34"/>
        <end position="273"/>
    </location>
</feature>
<evidence type="ECO:0000256" key="1">
    <source>
        <dbReference type="SAM" id="SignalP"/>
    </source>
</evidence>
<reference evidence="3" key="1">
    <citation type="submission" date="2014-02" db="EMBL/GenBank/DDBJ databases">
        <title>Screening of novel PKS from marine sediment.</title>
        <authorList>
            <person name="Xie F."/>
            <person name="Fu C."/>
            <person name="Dai H."/>
            <person name="Zhang L."/>
        </authorList>
    </citation>
    <scope>NUCLEOTIDE SEQUENCE</scope>
</reference>
<organism evidence="3">
    <name type="scientific">uncultured bacterium 12-5D</name>
    <dbReference type="NCBI Taxonomy" id="1497524"/>
    <lineage>
        <taxon>Bacteria</taxon>
        <taxon>environmental samples</taxon>
    </lineage>
</organism>
<dbReference type="Gene3D" id="2.50.20.10">
    <property type="entry name" value="Lipoprotein localisation LolA/LolB/LppX"/>
    <property type="match status" value="1"/>
</dbReference>
<evidence type="ECO:0000259" key="2">
    <source>
        <dbReference type="Pfam" id="PF17131"/>
    </source>
</evidence>
<accession>A0A059U270</accession>
<feature type="domain" description="Uncharacterized protein TP-0789" evidence="2">
    <location>
        <begin position="85"/>
        <end position="258"/>
    </location>
</feature>
<feature type="signal peptide" evidence="1">
    <location>
        <begin position="1"/>
        <end position="33"/>
    </location>
</feature>
<dbReference type="Pfam" id="PF17131">
    <property type="entry name" value="LolA_like"/>
    <property type="match status" value="1"/>
</dbReference>